<dbReference type="PANTHER" id="PTHR39324">
    <property type="entry name" value="CALCIUM DODECIN"/>
    <property type="match status" value="1"/>
</dbReference>
<dbReference type="Gene3D" id="3.30.1660.10">
    <property type="entry name" value="Flavin-binding protein dodecin"/>
    <property type="match status" value="1"/>
</dbReference>
<dbReference type="SUPFAM" id="SSF89807">
    <property type="entry name" value="Dodecin-like"/>
    <property type="match status" value="1"/>
</dbReference>
<dbReference type="InterPro" id="IPR025543">
    <property type="entry name" value="Dodecin-like"/>
</dbReference>
<keyword evidence="2" id="KW-1185">Reference proteome</keyword>
<gene>
    <name evidence="1" type="ORF">TBK1r_49710</name>
</gene>
<evidence type="ECO:0008006" key="3">
    <source>
        <dbReference type="Google" id="ProtNLM"/>
    </source>
</evidence>
<dbReference type="Proteomes" id="UP000318081">
    <property type="component" value="Chromosome"/>
</dbReference>
<dbReference type="RefSeq" id="WP_145216393.1">
    <property type="nucleotide sequence ID" value="NZ_CP036432.1"/>
</dbReference>
<name>A0ABX5XVH2_9BACT</name>
<dbReference type="EMBL" id="CP036432">
    <property type="protein sequence ID" value="QDV85954.1"/>
    <property type="molecule type" value="Genomic_DNA"/>
</dbReference>
<dbReference type="PANTHER" id="PTHR39324:SF1">
    <property type="entry name" value="CALCIUM DODECIN"/>
    <property type="match status" value="1"/>
</dbReference>
<reference evidence="1 2" key="1">
    <citation type="submission" date="2019-02" db="EMBL/GenBank/DDBJ databases">
        <title>Deep-cultivation of Planctomycetes and their phenomic and genomic characterization uncovers novel biology.</title>
        <authorList>
            <person name="Wiegand S."/>
            <person name="Jogler M."/>
            <person name="Boedeker C."/>
            <person name="Pinto D."/>
            <person name="Vollmers J."/>
            <person name="Rivas-Marin E."/>
            <person name="Kohn T."/>
            <person name="Peeters S.H."/>
            <person name="Heuer A."/>
            <person name="Rast P."/>
            <person name="Oberbeckmann S."/>
            <person name="Bunk B."/>
            <person name="Jeske O."/>
            <person name="Meyerdierks A."/>
            <person name="Storesund J.E."/>
            <person name="Kallscheuer N."/>
            <person name="Luecker S."/>
            <person name="Lage O.M."/>
            <person name="Pohl T."/>
            <person name="Merkel B.J."/>
            <person name="Hornburger P."/>
            <person name="Mueller R.-W."/>
            <person name="Bruemmer F."/>
            <person name="Labrenz M."/>
            <person name="Spormann A.M."/>
            <person name="Op den Camp H."/>
            <person name="Overmann J."/>
            <person name="Amann R."/>
            <person name="Jetten M.S.M."/>
            <person name="Mascher T."/>
            <person name="Medema M.H."/>
            <person name="Devos D.P."/>
            <person name="Kaster A.-K."/>
            <person name="Ovreas L."/>
            <person name="Rohde M."/>
            <person name="Galperin M.Y."/>
            <person name="Jogler C."/>
        </authorList>
    </citation>
    <scope>NUCLEOTIDE SEQUENCE [LARGE SCALE GENOMIC DNA]</scope>
    <source>
        <strain evidence="1 2">TBK1r</strain>
    </source>
</reference>
<dbReference type="InterPro" id="IPR036694">
    <property type="entry name" value="Dodecin-like_sf"/>
</dbReference>
<sequence length="69" mass="7817">MSDHVYKKIEIVGTSTRSIEEAVENAIDRASKSVHGMRWFEILETRGNINDGKVDHWQVTVKIGFTLDG</sequence>
<proteinExistence type="predicted"/>
<evidence type="ECO:0000313" key="2">
    <source>
        <dbReference type="Proteomes" id="UP000318081"/>
    </source>
</evidence>
<organism evidence="1 2">
    <name type="scientific">Stieleria magnilauensis</name>
    <dbReference type="NCBI Taxonomy" id="2527963"/>
    <lineage>
        <taxon>Bacteria</taxon>
        <taxon>Pseudomonadati</taxon>
        <taxon>Planctomycetota</taxon>
        <taxon>Planctomycetia</taxon>
        <taxon>Pirellulales</taxon>
        <taxon>Pirellulaceae</taxon>
        <taxon>Stieleria</taxon>
    </lineage>
</organism>
<accession>A0ABX5XVH2</accession>
<protein>
    <recommendedName>
        <fullName evidence="3">Dodecin</fullName>
    </recommendedName>
</protein>
<dbReference type="InterPro" id="IPR009923">
    <property type="entry name" value="Dodecin"/>
</dbReference>
<dbReference type="NCBIfam" id="NF043052">
    <property type="entry name" value="DodecBact"/>
    <property type="match status" value="1"/>
</dbReference>
<evidence type="ECO:0000313" key="1">
    <source>
        <dbReference type="EMBL" id="QDV85954.1"/>
    </source>
</evidence>
<dbReference type="InterPro" id="IPR050049">
    <property type="entry name" value="Dodecin_bact"/>
</dbReference>
<dbReference type="Pfam" id="PF07311">
    <property type="entry name" value="Dodecin"/>
    <property type="match status" value="1"/>
</dbReference>